<comment type="caution">
    <text evidence="1">The sequence shown here is derived from an EMBL/GenBank/DDBJ whole genome shotgun (WGS) entry which is preliminary data.</text>
</comment>
<keyword evidence="2" id="KW-1185">Reference proteome</keyword>
<sequence>MLGAGHAVTLAKYKYVKYGLYHYLGQDAIYSGAVGAAGGGKRSSVAYCFCDRNVHCEIRTFDDNEWDIDGYINLF</sequence>
<dbReference type="EMBL" id="LNVX01000680">
    <property type="protein sequence ID" value="OEG69513.1"/>
    <property type="molecule type" value="Genomic_DNA"/>
</dbReference>
<organism evidence="1 2">
    <name type="scientific">Endomicrobium trichonymphae</name>
    <dbReference type="NCBI Taxonomy" id="1408204"/>
    <lineage>
        <taxon>Bacteria</taxon>
        <taxon>Pseudomonadati</taxon>
        <taxon>Elusimicrobiota</taxon>
        <taxon>Endomicrobiia</taxon>
        <taxon>Endomicrobiales</taxon>
        <taxon>Endomicrobiaceae</taxon>
        <taxon>Candidatus Endomicrobiellum</taxon>
    </lineage>
</organism>
<gene>
    <name evidence="1" type="ORF">ATZ36_09120</name>
</gene>
<accession>A0A1E5IH72</accession>
<name>A0A1E5IH72_ENDTX</name>
<proteinExistence type="predicted"/>
<evidence type="ECO:0000313" key="2">
    <source>
        <dbReference type="Proteomes" id="UP000095237"/>
    </source>
</evidence>
<dbReference type="Proteomes" id="UP000095237">
    <property type="component" value="Unassembled WGS sequence"/>
</dbReference>
<reference evidence="1 2" key="1">
    <citation type="submission" date="2015-11" db="EMBL/GenBank/DDBJ databases">
        <title>Evidence for parallel genomic evolution in an endosymbiosis of termite gut flagellates.</title>
        <authorList>
            <person name="Zheng H."/>
        </authorList>
    </citation>
    <scope>NUCLEOTIDE SEQUENCE [LARGE SCALE GENOMIC DNA]</scope>
    <source>
        <strain evidence="1 2">CET450</strain>
    </source>
</reference>
<protein>
    <submittedName>
        <fullName evidence="1">Uncharacterized protein</fullName>
    </submittedName>
</protein>
<dbReference type="AlphaFoldDB" id="A0A1E5IH72"/>
<evidence type="ECO:0000313" key="1">
    <source>
        <dbReference type="EMBL" id="OEG69513.1"/>
    </source>
</evidence>